<comment type="caution">
    <text evidence="1">The sequence shown here is derived from an EMBL/GenBank/DDBJ whole genome shotgun (WGS) entry which is preliminary data.</text>
</comment>
<evidence type="ECO:0000313" key="2">
    <source>
        <dbReference type="Proteomes" id="UP000283389"/>
    </source>
</evidence>
<dbReference type="AlphaFoldDB" id="A0A423FCU3"/>
<dbReference type="Proteomes" id="UP000283389">
    <property type="component" value="Unassembled WGS sequence"/>
</dbReference>
<dbReference type="RefSeq" id="WP_123474893.1">
    <property type="nucleotide sequence ID" value="NZ_MOAZ01000005.1"/>
</dbReference>
<name>A0A423FCU3_9PSED</name>
<protein>
    <submittedName>
        <fullName evidence="1">Uncharacterized protein</fullName>
    </submittedName>
</protein>
<gene>
    <name evidence="1" type="ORF">BK649_08290</name>
</gene>
<reference evidence="1 2" key="1">
    <citation type="submission" date="2016-10" db="EMBL/GenBank/DDBJ databases">
        <title>Comparative genome analysis of multiple Pseudomonas spp. focuses on biocontrol and plant growth promoting traits.</title>
        <authorList>
            <person name="Tao X.-Y."/>
            <person name="Taylor C.G."/>
        </authorList>
    </citation>
    <scope>NUCLEOTIDE SEQUENCE [LARGE SCALE GENOMIC DNA]</scope>
    <source>
        <strain evidence="1 2">36C8</strain>
    </source>
</reference>
<sequence length="176" mass="19885">MRYLKVVAKDQSLNNQADTVNLFFIQRSPSLPDELVRSATAVDVTADGLVDYQITGDINGNGVSGEQDRELLKKFANNVLKVNWLSRPAGLFRSINMYVSRFDKATKPAEVRLDFYQNEKPMNGKDKLMFSFTASDSVGKGSMKLDEEVTSYEAFDTSDREALQGMISLYLKFDWQ</sequence>
<proteinExistence type="predicted"/>
<organism evidence="1 2">
    <name type="scientific">Pseudomonas canadensis</name>
    <dbReference type="NCBI Taxonomy" id="915099"/>
    <lineage>
        <taxon>Bacteria</taxon>
        <taxon>Pseudomonadati</taxon>
        <taxon>Pseudomonadota</taxon>
        <taxon>Gammaproteobacteria</taxon>
        <taxon>Pseudomonadales</taxon>
        <taxon>Pseudomonadaceae</taxon>
        <taxon>Pseudomonas</taxon>
    </lineage>
</organism>
<evidence type="ECO:0000313" key="1">
    <source>
        <dbReference type="EMBL" id="ROM54853.1"/>
    </source>
</evidence>
<accession>A0A423FCU3</accession>
<dbReference type="EMBL" id="MOAZ01000005">
    <property type="protein sequence ID" value="ROM54853.1"/>
    <property type="molecule type" value="Genomic_DNA"/>
</dbReference>